<dbReference type="Proteomes" id="UP000294498">
    <property type="component" value="Unassembled WGS sequence"/>
</dbReference>
<dbReference type="GO" id="GO:0046872">
    <property type="term" value="F:metal ion binding"/>
    <property type="evidence" value="ECO:0007669"/>
    <property type="project" value="UniProtKB-KW"/>
</dbReference>
<dbReference type="OrthoDB" id="119432at2"/>
<keyword evidence="2 3" id="KW-0479">Metal-binding</keyword>
<proteinExistence type="inferred from homology"/>
<evidence type="ECO:0000256" key="2">
    <source>
        <dbReference type="ARBA" id="ARBA00022723"/>
    </source>
</evidence>
<evidence type="ECO:0000256" key="3">
    <source>
        <dbReference type="PIRSR" id="PIRSR607837-1"/>
    </source>
</evidence>
<gene>
    <name evidence="4" type="ORF">EDB95_3044</name>
</gene>
<protein>
    <submittedName>
        <fullName evidence="4">Putative damage-inducible protein DinB</fullName>
    </submittedName>
</protein>
<dbReference type="InterPro" id="IPR034660">
    <property type="entry name" value="DinB/YfiT-like"/>
</dbReference>
<evidence type="ECO:0000313" key="4">
    <source>
        <dbReference type="EMBL" id="TDX01997.1"/>
    </source>
</evidence>
<name>A0A4R8DX33_9BACT</name>
<evidence type="ECO:0000256" key="1">
    <source>
        <dbReference type="ARBA" id="ARBA00008635"/>
    </source>
</evidence>
<dbReference type="Pfam" id="PF05163">
    <property type="entry name" value="DinB"/>
    <property type="match status" value="1"/>
</dbReference>
<dbReference type="RefSeq" id="WP_133994627.1">
    <property type="nucleotide sequence ID" value="NZ_SODV01000001.1"/>
</dbReference>
<organism evidence="4 5">
    <name type="scientific">Dinghuibacter silviterrae</name>
    <dbReference type="NCBI Taxonomy" id="1539049"/>
    <lineage>
        <taxon>Bacteria</taxon>
        <taxon>Pseudomonadati</taxon>
        <taxon>Bacteroidota</taxon>
        <taxon>Chitinophagia</taxon>
        <taxon>Chitinophagales</taxon>
        <taxon>Chitinophagaceae</taxon>
        <taxon>Dinghuibacter</taxon>
    </lineage>
</organism>
<keyword evidence="5" id="KW-1185">Reference proteome</keyword>
<reference evidence="4 5" key="1">
    <citation type="submission" date="2019-03" db="EMBL/GenBank/DDBJ databases">
        <title>Genomic Encyclopedia of Type Strains, Phase IV (KMG-IV): sequencing the most valuable type-strain genomes for metagenomic binning, comparative biology and taxonomic classification.</title>
        <authorList>
            <person name="Goeker M."/>
        </authorList>
    </citation>
    <scope>NUCLEOTIDE SEQUENCE [LARGE SCALE GENOMIC DNA]</scope>
    <source>
        <strain evidence="4 5">DSM 100059</strain>
    </source>
</reference>
<comment type="similarity">
    <text evidence="1">Belongs to the DinB family.</text>
</comment>
<dbReference type="Gene3D" id="1.20.120.450">
    <property type="entry name" value="dinb family like domain"/>
    <property type="match status" value="1"/>
</dbReference>
<feature type="binding site" evidence="3">
    <location>
        <position position="137"/>
    </location>
    <ligand>
        <name>a divalent metal cation</name>
        <dbReference type="ChEBI" id="CHEBI:60240"/>
    </ligand>
</feature>
<evidence type="ECO:0000313" key="5">
    <source>
        <dbReference type="Proteomes" id="UP000294498"/>
    </source>
</evidence>
<dbReference type="SUPFAM" id="SSF109854">
    <property type="entry name" value="DinB/YfiT-like putative metalloenzymes"/>
    <property type="match status" value="1"/>
</dbReference>
<comment type="caution">
    <text evidence="4">The sequence shown here is derived from an EMBL/GenBank/DDBJ whole genome shotgun (WGS) entry which is preliminary data.</text>
</comment>
<sequence length="159" mass="18343">MAQVIITPDAFLDHWQSHRRLTRRVIEAFPEDQLFTYSVGGMRPFSGLALEMIHMARPGIQGFATRQWEGLGSHDRASNPSTKQALLDLWDDTTRLIDTVWPQIPEGRFQETDKIFNAYEGPVYGGLLYLVDNEIHHRGQGYVYLRSLGIEPPAFWDRR</sequence>
<dbReference type="EMBL" id="SODV01000001">
    <property type="protein sequence ID" value="TDX01997.1"/>
    <property type="molecule type" value="Genomic_DNA"/>
</dbReference>
<accession>A0A4R8DX33</accession>
<dbReference type="InterPro" id="IPR007837">
    <property type="entry name" value="DinB"/>
</dbReference>
<dbReference type="AlphaFoldDB" id="A0A4R8DX33"/>